<evidence type="ECO:0000313" key="3">
    <source>
        <dbReference type="EMBL" id="MUG46744.1"/>
    </source>
</evidence>
<name>A0A7X2Z4Q0_9BACL</name>
<dbReference type="AlphaFoldDB" id="A0A7X2Z4Q0"/>
<feature type="domain" description="TniQ" evidence="1">
    <location>
        <begin position="26"/>
        <end position="179"/>
    </location>
</feature>
<reference evidence="3 4" key="1">
    <citation type="submission" date="2019-11" db="EMBL/GenBank/DDBJ databases">
        <title>Draft genome sequences of five Paenibacillus species of dairy origin.</title>
        <authorList>
            <person name="Olajide A.M."/>
            <person name="Chen S."/>
            <person name="Lapointe G."/>
        </authorList>
    </citation>
    <scope>NUCLEOTIDE SEQUENCE [LARGE SCALE GENOMIC DNA]</scope>
    <source>
        <strain evidence="3 4">12CR55</strain>
    </source>
</reference>
<dbReference type="RefSeq" id="WP_330163484.1">
    <property type="nucleotide sequence ID" value="NZ_WNZW01000007.1"/>
</dbReference>
<evidence type="ECO:0000313" key="4">
    <source>
        <dbReference type="Proteomes" id="UP000447876"/>
    </source>
</evidence>
<proteinExistence type="predicted"/>
<feature type="domain" description="Transposon Tn7 transposition protein TnsD C-terminal" evidence="2">
    <location>
        <begin position="223"/>
        <end position="455"/>
    </location>
</feature>
<evidence type="ECO:0000259" key="2">
    <source>
        <dbReference type="Pfam" id="PF15978"/>
    </source>
</evidence>
<evidence type="ECO:0008006" key="5">
    <source>
        <dbReference type="Google" id="ProtNLM"/>
    </source>
</evidence>
<dbReference type="Pfam" id="PF06527">
    <property type="entry name" value="TniQ"/>
    <property type="match status" value="1"/>
</dbReference>
<dbReference type="EMBL" id="WNZW01000007">
    <property type="protein sequence ID" value="MUG46744.1"/>
    <property type="molecule type" value="Genomic_DNA"/>
</dbReference>
<comment type="caution">
    <text evidence="3">The sequence shown here is derived from an EMBL/GenBank/DDBJ whole genome shotgun (WGS) entry which is preliminary data.</text>
</comment>
<organism evidence="3 4">
    <name type="scientific">Paenibacillus woosongensis</name>
    <dbReference type="NCBI Taxonomy" id="307580"/>
    <lineage>
        <taxon>Bacteria</taxon>
        <taxon>Bacillati</taxon>
        <taxon>Bacillota</taxon>
        <taxon>Bacilli</taxon>
        <taxon>Bacillales</taxon>
        <taxon>Paenibacillaceae</taxon>
        <taxon>Paenibacillus</taxon>
    </lineage>
</organism>
<gene>
    <name evidence="3" type="ORF">GNP95_17290</name>
</gene>
<dbReference type="InterPro" id="IPR032750">
    <property type="entry name" value="TnsD_C"/>
</dbReference>
<dbReference type="Pfam" id="PF15978">
    <property type="entry name" value="TnsD"/>
    <property type="match status" value="2"/>
</dbReference>
<dbReference type="InterPro" id="IPR009492">
    <property type="entry name" value="TniQ"/>
</dbReference>
<protein>
    <recommendedName>
        <fullName evidence="5">Transposon Tn7 transposition protein TnsD C-termianl domain-containing protein</fullName>
    </recommendedName>
</protein>
<dbReference type="Proteomes" id="UP000447876">
    <property type="component" value="Unassembled WGS sequence"/>
</dbReference>
<sequence>MIIIHKVGKTSNRILFERVILLLAHFPTLYKDELLYSGIARYHVNSGNRTQRQTIEDLFGKRLACATVDLPSHLTCLTDNLNGQYTTDQIINDHTLLPYYTYFMKQWKIHKVHSLMEDGSKQGEVHASLGLLASSIKLPVKLRFCSECYKTDSEICEPYWHRCHQLPGVFICPLHRSNLKVSRVEYSTLHHKFSFVPLAMHGESDYTEPVIDANWLDHLAFIAVQSNFLLQSQSKSKEETASYKIMLPKERYQTVGGRVRFNRLIQDFRNIYTDKLLEYLDCGINSNSTDTWLHKIIRNQEEITHPLRHLLTIGFFDKFVGGFSFTPHNHPFGNGPWPCLNKVAGHYNQSVVEKCIVTRCSTTSKPVGTFHCSCGFVYSRRGPDTCDEDRNRIGRTKAFGPVWYDKLRRLNKTNTSLRQKAKILGVDPGTVKTQTEHLDTYKAILQKTRSESLTTRSRRNGNNEKGCSLTRVKRKVDWNQRDENLYDVVVKTVEQMKRLPNPQRISLASIARHTDSGQLKHKLVKNLNKLPKTNEFIKKHVDTTETFQVRRLIWAASKLNETEGKVMGWRLLKLAGLNHPLKKMVKDKFMEIVEYQS</sequence>
<evidence type="ECO:0000259" key="1">
    <source>
        <dbReference type="Pfam" id="PF06527"/>
    </source>
</evidence>
<feature type="domain" description="Transposon Tn7 transposition protein TnsD C-terminal" evidence="2">
    <location>
        <begin position="472"/>
        <end position="537"/>
    </location>
</feature>
<accession>A0A7X2Z4Q0</accession>